<dbReference type="Pfam" id="PF17657">
    <property type="entry name" value="DNA_pol3_finger"/>
    <property type="match status" value="1"/>
</dbReference>
<dbReference type="PANTHER" id="PTHR32294:SF0">
    <property type="entry name" value="DNA POLYMERASE III SUBUNIT ALPHA"/>
    <property type="match status" value="1"/>
</dbReference>
<dbReference type="GO" id="GO:0003887">
    <property type="term" value="F:DNA-directed DNA polymerase activity"/>
    <property type="evidence" value="ECO:0007669"/>
    <property type="project" value="UniProtKB-KW"/>
</dbReference>
<dbReference type="InterPro" id="IPR040982">
    <property type="entry name" value="DNA_pol3_finger"/>
</dbReference>
<dbReference type="GO" id="GO:0008408">
    <property type="term" value="F:3'-5' exonuclease activity"/>
    <property type="evidence" value="ECO:0007669"/>
    <property type="project" value="InterPro"/>
</dbReference>
<evidence type="ECO:0000313" key="10">
    <source>
        <dbReference type="EMBL" id="MBI2052513.1"/>
    </source>
</evidence>
<dbReference type="GO" id="GO:0003676">
    <property type="term" value="F:nucleic acid binding"/>
    <property type="evidence" value="ECO:0007669"/>
    <property type="project" value="InterPro"/>
</dbReference>
<evidence type="ECO:0000256" key="1">
    <source>
        <dbReference type="ARBA" id="ARBA00004496"/>
    </source>
</evidence>
<dbReference type="AlphaFoldDB" id="A0A9D6DSI0"/>
<comment type="subcellular location">
    <subcellularLocation>
        <location evidence="1">Cytoplasm</location>
    </subcellularLocation>
</comment>
<keyword evidence="4 10" id="KW-0808">Transferase</keyword>
<dbReference type="Gene3D" id="1.10.150.870">
    <property type="match status" value="1"/>
</dbReference>
<name>A0A9D6DSI0_9BACT</name>
<dbReference type="InterPro" id="IPR029460">
    <property type="entry name" value="DNAPol_HHH"/>
</dbReference>
<reference evidence="10" key="1">
    <citation type="submission" date="2020-07" db="EMBL/GenBank/DDBJ databases">
        <title>Huge and variable diversity of episymbiotic CPR bacteria and DPANN archaea in groundwater ecosystems.</title>
        <authorList>
            <person name="He C.Y."/>
            <person name="Keren R."/>
            <person name="Whittaker M."/>
            <person name="Farag I.F."/>
            <person name="Doudna J."/>
            <person name="Cate J.H.D."/>
            <person name="Banfield J.F."/>
        </authorList>
    </citation>
    <scope>NUCLEOTIDE SEQUENCE</scope>
    <source>
        <strain evidence="10">NC_groundwater_191_Ag_S-0.1um_45_8</strain>
    </source>
</reference>
<dbReference type="CDD" id="cd12113">
    <property type="entry name" value="PHP_PolIIIA_DnaE3"/>
    <property type="match status" value="1"/>
</dbReference>
<evidence type="ECO:0000256" key="5">
    <source>
        <dbReference type="ARBA" id="ARBA00022695"/>
    </source>
</evidence>
<dbReference type="InterPro" id="IPR041931">
    <property type="entry name" value="DNA_pol3_alpha_thumb_dom"/>
</dbReference>
<dbReference type="PANTHER" id="PTHR32294">
    <property type="entry name" value="DNA POLYMERASE III SUBUNIT ALPHA"/>
    <property type="match status" value="1"/>
</dbReference>
<dbReference type="NCBIfam" id="TIGR00594">
    <property type="entry name" value="polc"/>
    <property type="match status" value="1"/>
</dbReference>
<dbReference type="Pfam" id="PF07733">
    <property type="entry name" value="DNA_pol3_alpha"/>
    <property type="match status" value="1"/>
</dbReference>
<keyword evidence="5 10" id="KW-0548">Nucleotidyltransferase</keyword>
<dbReference type="NCBIfam" id="NF004226">
    <property type="entry name" value="PRK05673.1"/>
    <property type="match status" value="1"/>
</dbReference>
<dbReference type="Gene3D" id="1.10.10.1600">
    <property type="entry name" value="Bacterial DNA polymerase III alpha subunit, thumb domain"/>
    <property type="match status" value="1"/>
</dbReference>
<dbReference type="InterPro" id="IPR003141">
    <property type="entry name" value="Pol/His_phosphatase_N"/>
</dbReference>
<evidence type="ECO:0000256" key="7">
    <source>
        <dbReference type="ARBA" id="ARBA00022932"/>
    </source>
</evidence>
<dbReference type="SUPFAM" id="SSF89550">
    <property type="entry name" value="PHP domain-like"/>
    <property type="match status" value="1"/>
</dbReference>
<evidence type="ECO:0000313" key="11">
    <source>
        <dbReference type="Proteomes" id="UP000786662"/>
    </source>
</evidence>
<dbReference type="InterPro" id="IPR004805">
    <property type="entry name" value="DnaE2/DnaE/PolC"/>
</dbReference>
<proteinExistence type="predicted"/>
<dbReference type="InterPro" id="IPR004013">
    <property type="entry name" value="PHP_dom"/>
</dbReference>
<evidence type="ECO:0000259" key="9">
    <source>
        <dbReference type="SMART" id="SM00481"/>
    </source>
</evidence>
<dbReference type="GO" id="GO:0005737">
    <property type="term" value="C:cytoplasm"/>
    <property type="evidence" value="ECO:0007669"/>
    <property type="project" value="UniProtKB-SubCell"/>
</dbReference>
<dbReference type="EMBL" id="JACOYY010000069">
    <property type="protein sequence ID" value="MBI2052513.1"/>
    <property type="molecule type" value="Genomic_DNA"/>
</dbReference>
<evidence type="ECO:0000256" key="6">
    <source>
        <dbReference type="ARBA" id="ARBA00022705"/>
    </source>
</evidence>
<dbReference type="CDD" id="cd04485">
    <property type="entry name" value="DnaE_OBF"/>
    <property type="match status" value="1"/>
</dbReference>
<dbReference type="InterPro" id="IPR004365">
    <property type="entry name" value="NA-bd_OB_tRNA"/>
</dbReference>
<dbReference type="Pfam" id="PF02811">
    <property type="entry name" value="PHP"/>
    <property type="match status" value="1"/>
</dbReference>
<dbReference type="Proteomes" id="UP000786662">
    <property type="component" value="Unassembled WGS sequence"/>
</dbReference>
<organism evidence="10 11">
    <name type="scientific">Candidatus Sungiibacteriota bacterium</name>
    <dbReference type="NCBI Taxonomy" id="2750080"/>
    <lineage>
        <taxon>Bacteria</taxon>
        <taxon>Candidatus Sungiibacteriota</taxon>
    </lineage>
</organism>
<dbReference type="Pfam" id="PF01336">
    <property type="entry name" value="tRNA_anti-codon"/>
    <property type="match status" value="1"/>
</dbReference>
<dbReference type="InterPro" id="IPR011708">
    <property type="entry name" value="DNA_pol3_alpha_NTPase_dom"/>
</dbReference>
<evidence type="ECO:0000256" key="2">
    <source>
        <dbReference type="ARBA" id="ARBA00012417"/>
    </source>
</evidence>
<evidence type="ECO:0000256" key="4">
    <source>
        <dbReference type="ARBA" id="ARBA00022679"/>
    </source>
</evidence>
<protein>
    <recommendedName>
        <fullName evidence="3">DNA polymerase III subunit alpha</fullName>
        <ecNumber evidence="2">2.7.7.7</ecNumber>
    </recommendedName>
</protein>
<dbReference type="Pfam" id="PF14579">
    <property type="entry name" value="HHH_6"/>
    <property type="match status" value="1"/>
</dbReference>
<dbReference type="SMART" id="SM00481">
    <property type="entry name" value="POLIIIAc"/>
    <property type="match status" value="1"/>
</dbReference>
<accession>A0A9D6DSI0</accession>
<dbReference type="GO" id="GO:0006260">
    <property type="term" value="P:DNA replication"/>
    <property type="evidence" value="ECO:0007669"/>
    <property type="project" value="UniProtKB-KW"/>
</dbReference>
<sequence>MKFTHLHVHSHYSLLDGLGKIDDLIKRAGELGMDALALTDHGAMYGSIEFYKKAKKAGIKPIIGCELYLAYEKMADKRAGIDDKRHHLTVLAQNNEGYKNLIQLVTKANLEGFYYKPRVDKELLKWHARGLIVLSGCFQSEISKAVRSRKVDAAEKLIHEYQEIFGRENFFLEIMPHHDGDDLTSIHQTMAYLAQKTGAPLVATNDVHYIHPEDAEAQDILISVQTGTHVKDPDRLNLLRYNLSMLSGEKMSELISAYPEAINRSHEIAKRVNLELELGRWTFPDFKLPAGISPDAELRRLAEAGFSHRNLERSPLYLERMNYELGIIEHKGYAPYFLVVADLLRFAHEHGILTNIRGSVAGSLVTYLANITKINPIEYKIPFERFLNPERPSAPDIDMDFADNRRDEVIHYAIKKYGEDKVAQVGTFGTMMARAAVRDVARALGQPYAVGDSIAKLIPMGSQGFPMTIDQALKITPELAQMYETDPVIANVINQAKKMEGCARHISVHAAGVVIGPKPLTEFVPLQFDPKGGRVITQYDMHAVEDAGLLKFDFLGIRNLSILENTVKLVKHHRNVNVDIENIPLDDKKSFDLLAKGETIGLFQLNGAGMTKYLKDLKPTTIHDINAMVALYRPGPLESIPKYIERKHNARLVDFFDPRMKDILDQSYGILTYQDDVLMVAIKLAGYSWLEADKLRKAMGKKIPAEMEAQKTKLITGLVQNGMSEIKAQELWKLIEPFAAYGFNKAHAASYGRVAYQTAYAKANFPAEFMAAVLTADSGDIEKIAETINECTRMGLPVLAPDVNESYAKFTVIKEGAQPRTENPEGFSNAGDKIRFGLETIKNVGVNVVAAIIEARASGGHFKSLADFIQRIHHKDLNKKSLESLAKAGALDSLGERNQILENMDYLLNFSKEIKQAQALNQSSIFDGLSDAARVLKLKPTSPADPATMLAWEKELLGLYVSSHPLAPYKEILEKKTKPIKDLLASSLTVTVGGMISAYKKIITKTGKPMVFAQLADFSGEIETVVFPDTYQQNPDIWQKDKPLLIKGQVQIRDNSLKLVCKSATILK</sequence>
<gene>
    <name evidence="10" type="primary">dnaE</name>
    <name evidence="10" type="ORF">HYT38_02440</name>
</gene>
<evidence type="ECO:0000256" key="8">
    <source>
        <dbReference type="ARBA" id="ARBA00049244"/>
    </source>
</evidence>
<dbReference type="InterPro" id="IPR016195">
    <property type="entry name" value="Pol/histidinol_Pase-like"/>
</dbReference>
<dbReference type="Gene3D" id="3.20.20.140">
    <property type="entry name" value="Metal-dependent hydrolases"/>
    <property type="match status" value="1"/>
</dbReference>
<keyword evidence="7" id="KW-0239">DNA-directed DNA polymerase</keyword>
<evidence type="ECO:0000256" key="3">
    <source>
        <dbReference type="ARBA" id="ARBA00019114"/>
    </source>
</evidence>
<comment type="caution">
    <text evidence="10">The sequence shown here is derived from an EMBL/GenBank/DDBJ whole genome shotgun (WGS) entry which is preliminary data.</text>
</comment>
<keyword evidence="6" id="KW-0235">DNA replication</keyword>
<comment type="catalytic activity">
    <reaction evidence="8">
        <text>DNA(n) + a 2'-deoxyribonucleoside 5'-triphosphate = DNA(n+1) + diphosphate</text>
        <dbReference type="Rhea" id="RHEA:22508"/>
        <dbReference type="Rhea" id="RHEA-COMP:17339"/>
        <dbReference type="Rhea" id="RHEA-COMP:17340"/>
        <dbReference type="ChEBI" id="CHEBI:33019"/>
        <dbReference type="ChEBI" id="CHEBI:61560"/>
        <dbReference type="ChEBI" id="CHEBI:173112"/>
        <dbReference type="EC" id="2.7.7.7"/>
    </reaction>
</comment>
<dbReference type="EC" id="2.7.7.7" evidence="2"/>
<feature type="domain" description="Polymerase/histidinol phosphatase N-terminal" evidence="9">
    <location>
        <begin position="4"/>
        <end position="71"/>
    </location>
</feature>